<evidence type="ECO:0000256" key="1">
    <source>
        <dbReference type="SAM" id="MobiDB-lite"/>
    </source>
</evidence>
<keyword evidence="3" id="KW-1185">Reference proteome</keyword>
<feature type="compositionally biased region" description="Polar residues" evidence="1">
    <location>
        <begin position="42"/>
        <end position="55"/>
    </location>
</feature>
<gene>
    <name evidence="2" type="ORF">IQ251_02730</name>
</gene>
<evidence type="ECO:0008006" key="4">
    <source>
        <dbReference type="Google" id="ProtNLM"/>
    </source>
</evidence>
<comment type="caution">
    <text evidence="2">The sequence shown here is derived from an EMBL/GenBank/DDBJ whole genome shotgun (WGS) entry which is preliminary data.</text>
</comment>
<feature type="region of interest" description="Disordered" evidence="1">
    <location>
        <begin position="36"/>
        <end position="55"/>
    </location>
</feature>
<accession>A0A929B560</accession>
<protein>
    <recommendedName>
        <fullName evidence="4">DUF3558 domain-containing protein</fullName>
    </recommendedName>
</protein>
<dbReference type="Proteomes" id="UP000598360">
    <property type="component" value="Unassembled WGS sequence"/>
</dbReference>
<sequence>MIAILFPKWPSLFPSAPSYTAAPDPCTAVPQETIAGMFGPNQPAQPNTDDTSIGNEQQLSCAWNPTTEQADALGRYSYLTVEVTAHSGTNGRADFESVDNDFRYFDKSNPTAIPGIGDRAAAVHEEHEVRVLASRANLTVDVRYDSVNMRPESPRETPIPRERLDAEAHRVTRHVLNAAGAPS</sequence>
<dbReference type="EMBL" id="JADEYC010000005">
    <property type="protein sequence ID" value="MBE9373354.1"/>
    <property type="molecule type" value="Genomic_DNA"/>
</dbReference>
<dbReference type="AlphaFoldDB" id="A0A929B560"/>
<proteinExistence type="predicted"/>
<evidence type="ECO:0000313" key="3">
    <source>
        <dbReference type="Proteomes" id="UP000598360"/>
    </source>
</evidence>
<evidence type="ECO:0000313" key="2">
    <source>
        <dbReference type="EMBL" id="MBE9373354.1"/>
    </source>
</evidence>
<dbReference type="RefSeq" id="WP_193926809.1">
    <property type="nucleotide sequence ID" value="NZ_JADEYC010000005.1"/>
</dbReference>
<name>A0A929B560_9PSEU</name>
<organism evidence="2 3">
    <name type="scientific">Saccharopolyspora montiporae</name>
    <dbReference type="NCBI Taxonomy" id="2781240"/>
    <lineage>
        <taxon>Bacteria</taxon>
        <taxon>Bacillati</taxon>
        <taxon>Actinomycetota</taxon>
        <taxon>Actinomycetes</taxon>
        <taxon>Pseudonocardiales</taxon>
        <taxon>Pseudonocardiaceae</taxon>
        <taxon>Saccharopolyspora</taxon>
    </lineage>
</organism>
<reference evidence="2" key="1">
    <citation type="submission" date="2020-10" db="EMBL/GenBank/DDBJ databases">
        <title>Diversity and distribution of actinomycetes associated with coral in the coast of Hainan.</title>
        <authorList>
            <person name="Li F."/>
        </authorList>
    </citation>
    <scope>NUCLEOTIDE SEQUENCE</scope>
    <source>
        <strain evidence="2">HNM0983</strain>
    </source>
</reference>